<organism evidence="2 3">
    <name type="scientific">Candidatus Bealeia paramacronuclearis</name>
    <dbReference type="NCBI Taxonomy" id="1921001"/>
    <lineage>
        <taxon>Bacteria</taxon>
        <taxon>Pseudomonadati</taxon>
        <taxon>Pseudomonadota</taxon>
        <taxon>Alphaproteobacteria</taxon>
        <taxon>Holosporales</taxon>
        <taxon>Holosporaceae</taxon>
        <taxon>Candidatus Bealeia</taxon>
    </lineage>
</organism>
<name>A0ABZ2C0C1_9PROT</name>
<dbReference type="EMBL" id="CP133270">
    <property type="protein sequence ID" value="WVX65907.1"/>
    <property type="molecule type" value="Genomic_DNA"/>
</dbReference>
<keyword evidence="3" id="KW-1185">Reference proteome</keyword>
<dbReference type="Proteomes" id="UP001330434">
    <property type="component" value="Chromosome"/>
</dbReference>
<gene>
    <name evidence="2" type="ORF">Bealeia1_00073</name>
</gene>
<reference evidence="2 3" key="1">
    <citation type="journal article" date="2024" name="Environ. Microbiol.">
        <title>Novel evolutionary insights on the interactions of the Holosporales (Alphaproteobacteria) with eukaryotic hosts from comparative genomics.</title>
        <authorList>
            <person name="Giovannini M."/>
            <person name="Petroni G."/>
            <person name="Castelli M."/>
        </authorList>
    </citation>
    <scope>NUCLEOTIDE SEQUENCE [LARGE SCALE GENOMIC DNA]</scope>
    <source>
        <strain evidence="2 3">US_Bl 15I1</strain>
    </source>
</reference>
<dbReference type="RefSeq" id="WP_331256476.1">
    <property type="nucleotide sequence ID" value="NZ_CP133270.1"/>
</dbReference>
<feature type="region of interest" description="Disordered" evidence="1">
    <location>
        <begin position="45"/>
        <end position="70"/>
    </location>
</feature>
<dbReference type="InterPro" id="IPR019291">
    <property type="entry name" value="Host_attachment_protein"/>
</dbReference>
<sequence>MKGKIVWVLVADGARGRFFQKKPEGILHIDGFDFVAENLKDQELTHDKPGRGFESANPARHAYQPRVDPHENQKVQFAKRLSEFVNKAREKGEFDELVLVTPPKILGELRNHLGKDSLSKVTSEIAKDVSKFSDHELNHYLQEMM</sequence>
<evidence type="ECO:0000256" key="1">
    <source>
        <dbReference type="SAM" id="MobiDB-lite"/>
    </source>
</evidence>
<dbReference type="Pfam" id="PF10116">
    <property type="entry name" value="Host_attach"/>
    <property type="match status" value="1"/>
</dbReference>
<evidence type="ECO:0000313" key="2">
    <source>
        <dbReference type="EMBL" id="WVX65907.1"/>
    </source>
</evidence>
<protein>
    <submittedName>
        <fullName evidence="2">Host cell attachment protein</fullName>
    </submittedName>
</protein>
<proteinExistence type="predicted"/>
<evidence type="ECO:0000313" key="3">
    <source>
        <dbReference type="Proteomes" id="UP001330434"/>
    </source>
</evidence>
<accession>A0ABZ2C0C1</accession>